<evidence type="ECO:0000313" key="12">
    <source>
        <dbReference type="Proteomes" id="UP000499080"/>
    </source>
</evidence>
<keyword evidence="4" id="KW-0548">Nucleotidyltransferase</keyword>
<evidence type="ECO:0000256" key="1">
    <source>
        <dbReference type="ARBA" id="ARBA00012493"/>
    </source>
</evidence>
<keyword evidence="2" id="KW-0645">Protease</keyword>
<dbReference type="CDD" id="cd01647">
    <property type="entry name" value="RT_LTR"/>
    <property type="match status" value="1"/>
</dbReference>
<evidence type="ECO:0000256" key="5">
    <source>
        <dbReference type="ARBA" id="ARBA00022722"/>
    </source>
</evidence>
<dbReference type="GO" id="GO:0006508">
    <property type="term" value="P:proteolysis"/>
    <property type="evidence" value="ECO:0007669"/>
    <property type="project" value="UniProtKB-KW"/>
</dbReference>
<protein>
    <recommendedName>
        <fullName evidence="1">RNA-directed DNA polymerase</fullName>
        <ecNumber evidence="1">2.7.7.49</ecNumber>
    </recommendedName>
</protein>
<keyword evidence="5" id="KW-0540">Nuclease</keyword>
<dbReference type="SUPFAM" id="SSF56672">
    <property type="entry name" value="DNA/RNA polymerases"/>
    <property type="match status" value="1"/>
</dbReference>
<evidence type="ECO:0000259" key="9">
    <source>
        <dbReference type="Pfam" id="PF00078"/>
    </source>
</evidence>
<dbReference type="InterPro" id="IPR041588">
    <property type="entry name" value="Integrase_H2C2"/>
</dbReference>
<dbReference type="Pfam" id="PF17921">
    <property type="entry name" value="Integrase_H2C2"/>
    <property type="match status" value="1"/>
</dbReference>
<keyword evidence="12" id="KW-1185">Reference proteome</keyword>
<proteinExistence type="predicted"/>
<evidence type="ECO:0000256" key="6">
    <source>
        <dbReference type="ARBA" id="ARBA00022759"/>
    </source>
</evidence>
<organism evidence="11 12">
    <name type="scientific">Araneus ventricosus</name>
    <name type="common">Orbweaver spider</name>
    <name type="synonym">Epeira ventricosa</name>
    <dbReference type="NCBI Taxonomy" id="182803"/>
    <lineage>
        <taxon>Eukaryota</taxon>
        <taxon>Metazoa</taxon>
        <taxon>Ecdysozoa</taxon>
        <taxon>Arthropoda</taxon>
        <taxon>Chelicerata</taxon>
        <taxon>Arachnida</taxon>
        <taxon>Araneae</taxon>
        <taxon>Araneomorphae</taxon>
        <taxon>Entelegynae</taxon>
        <taxon>Araneoidea</taxon>
        <taxon>Araneidae</taxon>
        <taxon>Araneus</taxon>
    </lineage>
</organism>
<dbReference type="Gene3D" id="1.10.340.70">
    <property type="match status" value="1"/>
</dbReference>
<keyword evidence="7" id="KW-0378">Hydrolase</keyword>
<dbReference type="InterPro" id="IPR050951">
    <property type="entry name" value="Retrovirus_Pol_polyprotein"/>
</dbReference>
<dbReference type="PANTHER" id="PTHR37984:SF5">
    <property type="entry name" value="PROTEIN NYNRIN-LIKE"/>
    <property type="match status" value="1"/>
</dbReference>
<evidence type="ECO:0000256" key="4">
    <source>
        <dbReference type="ARBA" id="ARBA00022695"/>
    </source>
</evidence>
<keyword evidence="3" id="KW-0808">Transferase</keyword>
<dbReference type="Gene3D" id="3.30.70.270">
    <property type="match status" value="1"/>
</dbReference>
<dbReference type="InterPro" id="IPR043128">
    <property type="entry name" value="Rev_trsase/Diguanyl_cyclase"/>
</dbReference>
<name>A0A4Y2NZN5_ARAVE</name>
<keyword evidence="6" id="KW-0255">Endonuclease</keyword>
<dbReference type="EC" id="2.7.7.49" evidence="1"/>
<gene>
    <name evidence="11" type="primary">TY3B-G_256</name>
    <name evidence="11" type="ORF">AVEN_21824_1</name>
</gene>
<dbReference type="FunFam" id="3.10.10.10:FF:000007">
    <property type="entry name" value="Retrovirus-related Pol polyprotein from transposon 17.6-like Protein"/>
    <property type="match status" value="1"/>
</dbReference>
<feature type="domain" description="Integrase zinc-binding" evidence="10">
    <location>
        <begin position="294"/>
        <end position="337"/>
    </location>
</feature>
<dbReference type="Pfam" id="PF00078">
    <property type="entry name" value="RVT_1"/>
    <property type="match status" value="1"/>
</dbReference>
<evidence type="ECO:0000256" key="2">
    <source>
        <dbReference type="ARBA" id="ARBA00022670"/>
    </source>
</evidence>
<comment type="caution">
    <text evidence="11">The sequence shown here is derived from an EMBL/GenBank/DDBJ whole genome shotgun (WGS) entry which is preliminary data.</text>
</comment>
<dbReference type="AlphaFoldDB" id="A0A4Y2NZN5"/>
<dbReference type="FunFam" id="1.10.340.70:FF:000001">
    <property type="entry name" value="Retrovirus-related Pol polyprotein from transposon gypsy-like Protein"/>
    <property type="match status" value="1"/>
</dbReference>
<accession>A0A4Y2NZN5</accession>
<dbReference type="InterPro" id="IPR043502">
    <property type="entry name" value="DNA/RNA_pol_sf"/>
</dbReference>
<evidence type="ECO:0000256" key="3">
    <source>
        <dbReference type="ARBA" id="ARBA00022679"/>
    </source>
</evidence>
<dbReference type="InterPro" id="IPR000477">
    <property type="entry name" value="RT_dom"/>
</dbReference>
<feature type="domain" description="Reverse transcriptase" evidence="9">
    <location>
        <begin position="64"/>
        <end position="158"/>
    </location>
</feature>
<evidence type="ECO:0000256" key="7">
    <source>
        <dbReference type="ARBA" id="ARBA00022801"/>
    </source>
</evidence>
<evidence type="ECO:0000313" key="11">
    <source>
        <dbReference type="EMBL" id="GBN44541.1"/>
    </source>
</evidence>
<dbReference type="EMBL" id="BGPR01010149">
    <property type="protein sequence ID" value="GBN44541.1"/>
    <property type="molecule type" value="Genomic_DNA"/>
</dbReference>
<dbReference type="GO" id="GO:0003964">
    <property type="term" value="F:RNA-directed DNA polymerase activity"/>
    <property type="evidence" value="ECO:0007669"/>
    <property type="project" value="UniProtKB-KW"/>
</dbReference>
<dbReference type="GO" id="GO:0008233">
    <property type="term" value="F:peptidase activity"/>
    <property type="evidence" value="ECO:0007669"/>
    <property type="project" value="UniProtKB-KW"/>
</dbReference>
<reference evidence="11 12" key="1">
    <citation type="journal article" date="2019" name="Sci. Rep.">
        <title>Orb-weaving spider Araneus ventricosus genome elucidates the spidroin gene catalogue.</title>
        <authorList>
            <person name="Kono N."/>
            <person name="Nakamura H."/>
            <person name="Ohtoshi R."/>
            <person name="Moran D.A.P."/>
            <person name="Shinohara A."/>
            <person name="Yoshida Y."/>
            <person name="Fujiwara M."/>
            <person name="Mori M."/>
            <person name="Tomita M."/>
            <person name="Arakawa K."/>
        </authorList>
    </citation>
    <scope>NUCLEOTIDE SEQUENCE [LARGE SCALE GENOMIC DNA]</scope>
</reference>
<dbReference type="Proteomes" id="UP000499080">
    <property type="component" value="Unassembled WGS sequence"/>
</dbReference>
<keyword evidence="8" id="KW-0695">RNA-directed DNA polymerase</keyword>
<dbReference type="OrthoDB" id="5588148at2759"/>
<evidence type="ECO:0000259" key="10">
    <source>
        <dbReference type="Pfam" id="PF17921"/>
    </source>
</evidence>
<dbReference type="PANTHER" id="PTHR37984">
    <property type="entry name" value="PROTEIN CBG26694"/>
    <property type="match status" value="1"/>
</dbReference>
<evidence type="ECO:0000256" key="8">
    <source>
        <dbReference type="ARBA" id="ARBA00022918"/>
    </source>
</evidence>
<sequence>MNLNNKPKILAKGDVIAMCQPVVDIVARPQEFSGAQHLPSTLENLEILNEELRTAKDGSTGFCADYRKLNEITKKDSYSLPRIDETLDDLNGSRWLTTLDLKSGYLKVEIRPADREKTAFTTGQGLWQFKVMPFGLCNAPATFGRLMNLKLARWIQRLQEYDFEIQHRKRTSHGNADALSRRPCKESFKHCANTEKKFGMETDISVKVLTTTTVDPWCSCVIQKAQLEDPAIKPILEKKLNSADRSSWQEIAPEGPATKRYWPLWDSLRLKDGILYRKWESDDGSYCRWQLILPKGRIPEVLRETHGSASGGHFGVMKTLSKTRELFYLDRLRADFEK</sequence>
<dbReference type="GO" id="GO:0004519">
    <property type="term" value="F:endonuclease activity"/>
    <property type="evidence" value="ECO:0007669"/>
    <property type="project" value="UniProtKB-KW"/>
</dbReference>
<dbReference type="Gene3D" id="3.10.10.10">
    <property type="entry name" value="HIV Type 1 Reverse Transcriptase, subunit A, domain 1"/>
    <property type="match status" value="1"/>
</dbReference>